<evidence type="ECO:0000313" key="1">
    <source>
        <dbReference type="EMBL" id="GAA3978016.1"/>
    </source>
</evidence>
<dbReference type="EMBL" id="BAABDI010000015">
    <property type="protein sequence ID" value="GAA3978016.1"/>
    <property type="molecule type" value="Genomic_DNA"/>
</dbReference>
<reference evidence="2" key="1">
    <citation type="journal article" date="2019" name="Int. J. Syst. Evol. Microbiol.">
        <title>The Global Catalogue of Microorganisms (GCM) 10K type strain sequencing project: providing services to taxonomists for standard genome sequencing and annotation.</title>
        <authorList>
            <consortium name="The Broad Institute Genomics Platform"/>
            <consortium name="The Broad Institute Genome Sequencing Center for Infectious Disease"/>
            <person name="Wu L."/>
            <person name="Ma J."/>
        </authorList>
    </citation>
    <scope>NUCLEOTIDE SEQUENCE [LARGE SCALE GENOMIC DNA]</scope>
    <source>
        <strain evidence="2">JCM 17217</strain>
    </source>
</reference>
<comment type="caution">
    <text evidence="1">The sequence shown here is derived from an EMBL/GenBank/DDBJ whole genome shotgun (WGS) entry which is preliminary data.</text>
</comment>
<keyword evidence="2" id="KW-1185">Reference proteome</keyword>
<sequence length="194" mass="21489">MRVTFSPLTRAAYLAAGKACVSTKPQVAFPLRKQEGRITIPTAKGPKVFADITIEATIKRGISEAELIIHQYLGYLPEFKCHLVKVEYDETSEYVLIDNSGTQIALAGEPIFAPDTQHIAAICQGIEYGGGHPNSLQVLEMSNGRLRQVWRLEPKTGEPYRICWTSATSLLLSRTMWTGKSPGTTFTYAKLEIQ</sequence>
<name>A0ABP7Q7X9_9BACT</name>
<proteinExistence type="predicted"/>
<organism evidence="1 2">
    <name type="scientific">Hymenobacter antarcticus</name>
    <dbReference type="NCBI Taxonomy" id="486270"/>
    <lineage>
        <taxon>Bacteria</taxon>
        <taxon>Pseudomonadati</taxon>
        <taxon>Bacteroidota</taxon>
        <taxon>Cytophagia</taxon>
        <taxon>Cytophagales</taxon>
        <taxon>Hymenobacteraceae</taxon>
        <taxon>Hymenobacter</taxon>
    </lineage>
</organism>
<dbReference type="Proteomes" id="UP001501556">
    <property type="component" value="Unassembled WGS sequence"/>
</dbReference>
<gene>
    <name evidence="1" type="ORF">GCM10022407_24060</name>
</gene>
<accession>A0ABP7Q7X9</accession>
<evidence type="ECO:0000313" key="2">
    <source>
        <dbReference type="Proteomes" id="UP001501556"/>
    </source>
</evidence>
<protein>
    <submittedName>
        <fullName evidence="1">Uncharacterized protein</fullName>
    </submittedName>
</protein>